<dbReference type="GO" id="GO:0004066">
    <property type="term" value="F:asparagine synthase (glutamine-hydrolyzing) activity"/>
    <property type="evidence" value="ECO:0007669"/>
    <property type="project" value="UniProtKB-EC"/>
</dbReference>
<dbReference type="Pfam" id="PF00733">
    <property type="entry name" value="Asn_synthase"/>
    <property type="match status" value="1"/>
</dbReference>
<dbReference type="InterPro" id="IPR051786">
    <property type="entry name" value="ASN_synthetase/amidase"/>
</dbReference>
<organism evidence="5 6">
    <name type="scientific">Novosphingobium olei</name>
    <dbReference type="NCBI Taxonomy" id="2728851"/>
    <lineage>
        <taxon>Bacteria</taxon>
        <taxon>Pseudomonadati</taxon>
        <taxon>Pseudomonadota</taxon>
        <taxon>Alphaproteobacteria</taxon>
        <taxon>Sphingomonadales</taxon>
        <taxon>Sphingomonadaceae</taxon>
        <taxon>Novosphingobium</taxon>
    </lineage>
</organism>
<proteinExistence type="predicted"/>
<name>A0A7Y0GB53_9SPHN</name>
<dbReference type="AlphaFoldDB" id="A0A7Y0GB53"/>
<evidence type="ECO:0000256" key="2">
    <source>
        <dbReference type="ARBA" id="ARBA00012737"/>
    </source>
</evidence>
<evidence type="ECO:0000256" key="3">
    <source>
        <dbReference type="ARBA" id="ARBA00048741"/>
    </source>
</evidence>
<evidence type="ECO:0000256" key="1">
    <source>
        <dbReference type="ARBA" id="ARBA00005187"/>
    </source>
</evidence>
<evidence type="ECO:0000259" key="4">
    <source>
        <dbReference type="Pfam" id="PF00733"/>
    </source>
</evidence>
<keyword evidence="6" id="KW-1185">Reference proteome</keyword>
<dbReference type="GO" id="GO:0006529">
    <property type="term" value="P:asparagine biosynthetic process"/>
    <property type="evidence" value="ECO:0007669"/>
    <property type="project" value="InterPro"/>
</dbReference>
<dbReference type="GO" id="GO:0005829">
    <property type="term" value="C:cytosol"/>
    <property type="evidence" value="ECO:0007669"/>
    <property type="project" value="TreeGrafter"/>
</dbReference>
<dbReference type="PANTHER" id="PTHR43284:SF1">
    <property type="entry name" value="ASPARAGINE SYNTHETASE"/>
    <property type="match status" value="1"/>
</dbReference>
<dbReference type="EMBL" id="JABBGM010000014">
    <property type="protein sequence ID" value="NML95931.1"/>
    <property type="molecule type" value="Genomic_DNA"/>
</dbReference>
<dbReference type="PANTHER" id="PTHR43284">
    <property type="entry name" value="ASPARAGINE SYNTHETASE (GLUTAMINE-HYDROLYZING)"/>
    <property type="match status" value="1"/>
</dbReference>
<comment type="catalytic activity">
    <reaction evidence="3">
        <text>L-aspartate + L-glutamine + ATP + H2O = L-asparagine + L-glutamate + AMP + diphosphate + H(+)</text>
        <dbReference type="Rhea" id="RHEA:12228"/>
        <dbReference type="ChEBI" id="CHEBI:15377"/>
        <dbReference type="ChEBI" id="CHEBI:15378"/>
        <dbReference type="ChEBI" id="CHEBI:29985"/>
        <dbReference type="ChEBI" id="CHEBI:29991"/>
        <dbReference type="ChEBI" id="CHEBI:30616"/>
        <dbReference type="ChEBI" id="CHEBI:33019"/>
        <dbReference type="ChEBI" id="CHEBI:58048"/>
        <dbReference type="ChEBI" id="CHEBI:58359"/>
        <dbReference type="ChEBI" id="CHEBI:456215"/>
        <dbReference type="EC" id="6.3.5.4"/>
    </reaction>
</comment>
<feature type="domain" description="Asparagine synthetase" evidence="4">
    <location>
        <begin position="208"/>
        <end position="565"/>
    </location>
</feature>
<evidence type="ECO:0000313" key="5">
    <source>
        <dbReference type="EMBL" id="NML95931.1"/>
    </source>
</evidence>
<dbReference type="InterPro" id="IPR001962">
    <property type="entry name" value="Asn_synthase"/>
</dbReference>
<dbReference type="SUPFAM" id="SSF52402">
    <property type="entry name" value="Adenine nucleotide alpha hydrolases-like"/>
    <property type="match status" value="1"/>
</dbReference>
<comment type="pathway">
    <text evidence="1">Amino-acid biosynthesis; L-asparagine biosynthesis; L-asparagine from L-aspartate (L-Gln route): step 1/1.</text>
</comment>
<accession>A0A7Y0GB53</accession>
<dbReference type="InterPro" id="IPR014729">
    <property type="entry name" value="Rossmann-like_a/b/a_fold"/>
</dbReference>
<reference evidence="5 6" key="1">
    <citation type="submission" date="2020-04" db="EMBL/GenBank/DDBJ databases">
        <title>Novosphingobium sp. TW-4 isolated from soil.</title>
        <authorList>
            <person name="Dahal R.H."/>
            <person name="Chaudhary D.K."/>
        </authorList>
    </citation>
    <scope>NUCLEOTIDE SEQUENCE [LARGE SCALE GENOMIC DNA]</scope>
    <source>
        <strain evidence="5 6">TW-4</strain>
    </source>
</reference>
<protein>
    <recommendedName>
        <fullName evidence="2">asparagine synthase (glutamine-hydrolyzing)</fullName>
        <ecNumber evidence="2">6.3.5.4</ecNumber>
    </recommendedName>
</protein>
<dbReference type="EC" id="6.3.5.4" evidence="2"/>
<dbReference type="Gene3D" id="3.40.50.620">
    <property type="entry name" value="HUPs"/>
    <property type="match status" value="2"/>
</dbReference>
<evidence type="ECO:0000313" key="6">
    <source>
        <dbReference type="Proteomes" id="UP000583556"/>
    </source>
</evidence>
<sequence length="572" mass="61497">MNPERYLLVIGANRSPALLSRAAAQLTGCGLQRRDFGQDVTLFAAPGLAVVEHPSLAVIGQMSDANLAQLAHCETPVELVADSWGNYIALGLGTDGTPRWVMRAPLGHLPAYRTSANGTEIIGSHPDLTLAVTDEKPTLAWEFVGRHLAFQHLQTSETGLAGIEELLGGESLEQGSNGDWHRRQVWSPWTWTAQSREIGDPLRARQNLRASVERAVAGLIPRDVLCLLELSGGVDSSILAAALAGHKAKARAVTLVTDEREGDERIYARAASIATGLPLDEVAVTGAVNLARPASMRSARPGLPMTLSLADDLLAEKARAETIGAFVSGAGGDCVFCSPASAAPAADVLRRFGVGRAAWAAVDALARIHHASVWDVAKMAWRQARERTAQSQWPRTTGFLAHDALPTTAPVHPWLEEPADVLPGKRSHVRAILAALAHVEGYGRHAVAPSRFPLLSQPVVETALRIPSWLWIENGRDRAVARTAYSGFLPASVLDRRTKGGLDSYAIAMLAHNRSALQPLLLEGHVSRSGLLDRRRLEAALARQPRRGDADTYLLFPLIDTEAWASAWLGEP</sequence>
<dbReference type="Proteomes" id="UP000583556">
    <property type="component" value="Unassembled WGS sequence"/>
</dbReference>
<gene>
    <name evidence="5" type="ORF">HHL27_19845</name>
</gene>
<comment type="caution">
    <text evidence="5">The sequence shown here is derived from an EMBL/GenBank/DDBJ whole genome shotgun (WGS) entry which is preliminary data.</text>
</comment>